<dbReference type="EMBL" id="CAUWAG010000018">
    <property type="protein sequence ID" value="CAJ2511644.1"/>
    <property type="molecule type" value="Genomic_DNA"/>
</dbReference>
<gene>
    <name evidence="2" type="ORF">KHLLAP_LOCUS12112</name>
</gene>
<feature type="region of interest" description="Disordered" evidence="1">
    <location>
        <begin position="1"/>
        <end position="43"/>
    </location>
</feature>
<comment type="caution">
    <text evidence="2">The sequence shown here is derived from an EMBL/GenBank/DDBJ whole genome shotgun (WGS) entry which is preliminary data.</text>
</comment>
<dbReference type="PANTHER" id="PTHR42093">
    <property type="match status" value="1"/>
</dbReference>
<reference evidence="2" key="1">
    <citation type="submission" date="2023-10" db="EMBL/GenBank/DDBJ databases">
        <authorList>
            <person name="Hackl T."/>
        </authorList>
    </citation>
    <scope>NUCLEOTIDE SEQUENCE</scope>
</reference>
<dbReference type="Pfam" id="PF23151">
    <property type="entry name" value="NuiA_2"/>
    <property type="match status" value="1"/>
</dbReference>
<organism evidence="2 3">
    <name type="scientific">Anthostomella pinea</name>
    <dbReference type="NCBI Taxonomy" id="933095"/>
    <lineage>
        <taxon>Eukaryota</taxon>
        <taxon>Fungi</taxon>
        <taxon>Dikarya</taxon>
        <taxon>Ascomycota</taxon>
        <taxon>Pezizomycotina</taxon>
        <taxon>Sordariomycetes</taxon>
        <taxon>Xylariomycetidae</taxon>
        <taxon>Xylariales</taxon>
        <taxon>Xylariaceae</taxon>
        <taxon>Anthostomella</taxon>
    </lineage>
</organism>
<dbReference type="PANTHER" id="PTHR42093:SF1">
    <property type="match status" value="1"/>
</dbReference>
<name>A0AAI8YNR8_9PEZI</name>
<accession>A0AAI8YNR8</accession>
<feature type="compositionally biased region" description="Basic and acidic residues" evidence="1">
    <location>
        <begin position="27"/>
        <end position="39"/>
    </location>
</feature>
<evidence type="ECO:0000313" key="2">
    <source>
        <dbReference type="EMBL" id="CAJ2511644.1"/>
    </source>
</evidence>
<protein>
    <submittedName>
        <fullName evidence="2">Uu.00g072690.m01.CDS01</fullName>
    </submittedName>
</protein>
<keyword evidence="3" id="KW-1185">Reference proteome</keyword>
<dbReference type="InterPro" id="IPR056539">
    <property type="entry name" value="NuiA-like"/>
</dbReference>
<dbReference type="AlphaFoldDB" id="A0AAI8YNR8"/>
<evidence type="ECO:0000313" key="3">
    <source>
        <dbReference type="Proteomes" id="UP001295740"/>
    </source>
</evidence>
<evidence type="ECO:0000256" key="1">
    <source>
        <dbReference type="SAM" id="MobiDB-lite"/>
    </source>
</evidence>
<proteinExistence type="predicted"/>
<sequence>MASDDDYMAFLDKANQDPSEGQAKPQSSDKQKGEFKATDDGAAVPAALKEATKDSFYVSDADEPFVPVCLAWDEGGKGLPDEEEFASLIHHPDPASAEIEIQDPADWDTQGQYRAILDAVTKAGKGNDVRVYRVAKGKGGVKVEYWVVTTEGKGAGAKLVGAKALAVES</sequence>
<feature type="compositionally biased region" description="Polar residues" evidence="1">
    <location>
        <begin position="16"/>
        <end position="26"/>
    </location>
</feature>
<dbReference type="Proteomes" id="UP001295740">
    <property type="component" value="Unassembled WGS sequence"/>
</dbReference>